<dbReference type="AlphaFoldDB" id="A0A3A9W9I4"/>
<feature type="transmembrane region" description="Helical" evidence="10">
    <location>
        <begin position="53"/>
        <end position="75"/>
    </location>
</feature>
<evidence type="ECO:0000256" key="2">
    <source>
        <dbReference type="ARBA" id="ARBA00011779"/>
    </source>
</evidence>
<dbReference type="CDD" id="cd06261">
    <property type="entry name" value="TM_PBP2"/>
    <property type="match status" value="1"/>
</dbReference>
<feature type="transmembrane region" description="Helical" evidence="10">
    <location>
        <begin position="87"/>
        <end position="105"/>
    </location>
</feature>
<evidence type="ECO:0000256" key="4">
    <source>
        <dbReference type="ARBA" id="ARBA00022505"/>
    </source>
</evidence>
<comment type="function">
    <text evidence="11">Part of the binding-protein-dependent transport system for molybdenum; probably responsible for the translocation of the substrate across the membrane.</text>
</comment>
<gene>
    <name evidence="13" type="primary">modB</name>
    <name evidence="14" type="ORF">D7318_14705</name>
    <name evidence="13" type="ORF">D7319_13850</name>
</gene>
<dbReference type="NCBIfam" id="TIGR02141">
    <property type="entry name" value="modB_ABC"/>
    <property type="match status" value="1"/>
</dbReference>
<dbReference type="InterPro" id="IPR006469">
    <property type="entry name" value="NifC_ABC_porter"/>
</dbReference>
<dbReference type="PANTHER" id="PTHR30406:SF8">
    <property type="entry name" value="SULFATE TRANSPORT SYSTEM PERMEASE PROTEIN CYST"/>
    <property type="match status" value="1"/>
</dbReference>
<reference evidence="15 16" key="1">
    <citation type="submission" date="2018-09" db="EMBL/GenBank/DDBJ databases">
        <title>Streptomyces sp. nov. DS1-2, an endophytic actinomycete isolated from roots of Dendrobium scabrilingue.</title>
        <authorList>
            <person name="Kuncharoen N."/>
            <person name="Kudo T."/>
            <person name="Ohkuma M."/>
            <person name="Yuki M."/>
            <person name="Tanasupawat S."/>
        </authorList>
    </citation>
    <scope>NUCLEOTIDE SEQUENCE [LARGE SCALE GENOMIC DNA]</scope>
    <source>
        <strain evidence="13 16">AZ1-7</strain>
        <strain evidence="14 15">DS1-2</strain>
    </source>
</reference>
<comment type="subunit">
    <text evidence="2">The complex is composed of two ATP-binding proteins (CysA), two transmembrane proteins (CysT and CysW) and a solute-binding protein (CysP).</text>
</comment>
<evidence type="ECO:0000256" key="8">
    <source>
        <dbReference type="ARBA" id="ARBA00023136"/>
    </source>
</evidence>
<evidence type="ECO:0000313" key="16">
    <source>
        <dbReference type="Proteomes" id="UP000275024"/>
    </source>
</evidence>
<dbReference type="Proteomes" id="UP000275024">
    <property type="component" value="Unassembled WGS sequence"/>
</dbReference>
<dbReference type="NCBIfam" id="TIGR01581">
    <property type="entry name" value="Mo_ABC_porter"/>
    <property type="match status" value="1"/>
</dbReference>
<dbReference type="InterPro" id="IPR011867">
    <property type="entry name" value="ModB_ABC"/>
</dbReference>
<keyword evidence="4 11" id="KW-0500">Molybdenum</keyword>
<accession>A0A3A9W9I4</accession>
<evidence type="ECO:0000259" key="12">
    <source>
        <dbReference type="PROSITE" id="PS50928"/>
    </source>
</evidence>
<dbReference type="GO" id="GO:0005886">
    <property type="term" value="C:plasma membrane"/>
    <property type="evidence" value="ECO:0007669"/>
    <property type="project" value="UniProtKB-SubCell"/>
</dbReference>
<evidence type="ECO:0000256" key="3">
    <source>
        <dbReference type="ARBA" id="ARBA00022448"/>
    </source>
</evidence>
<proteinExistence type="inferred from homology"/>
<dbReference type="InterPro" id="IPR035906">
    <property type="entry name" value="MetI-like_sf"/>
</dbReference>
<comment type="function">
    <text evidence="9">Part of the ABC transporter complex CysAWTP (TC 3.A.1.6.1) involved in sulfate/thiosulfate import. Probably responsible for the translocation of the substrate across the membrane.</text>
</comment>
<feature type="transmembrane region" description="Helical" evidence="10">
    <location>
        <begin position="125"/>
        <end position="146"/>
    </location>
</feature>
<dbReference type="EMBL" id="RBDY01000009">
    <property type="protein sequence ID" value="RKN22796.1"/>
    <property type="molecule type" value="Genomic_DNA"/>
</dbReference>
<protein>
    <recommendedName>
        <fullName evidence="11">Molybdenum transport system permease</fullName>
    </recommendedName>
</protein>
<keyword evidence="11" id="KW-1003">Cell membrane</keyword>
<dbReference type="Gene3D" id="1.10.3720.10">
    <property type="entry name" value="MetI-like"/>
    <property type="match status" value="1"/>
</dbReference>
<keyword evidence="5 10" id="KW-0812">Transmembrane</keyword>
<dbReference type="EMBL" id="RBDX01000009">
    <property type="protein sequence ID" value="RKN09013.1"/>
    <property type="molecule type" value="Genomic_DNA"/>
</dbReference>
<dbReference type="InterPro" id="IPR000515">
    <property type="entry name" value="MetI-like"/>
</dbReference>
<evidence type="ECO:0000313" key="13">
    <source>
        <dbReference type="EMBL" id="RKN09013.1"/>
    </source>
</evidence>
<dbReference type="Proteomes" id="UP000268652">
    <property type="component" value="Unassembled WGS sequence"/>
</dbReference>
<evidence type="ECO:0000256" key="10">
    <source>
        <dbReference type="RuleBase" id="RU363032"/>
    </source>
</evidence>
<evidence type="ECO:0000256" key="5">
    <source>
        <dbReference type="ARBA" id="ARBA00022692"/>
    </source>
</evidence>
<evidence type="ECO:0000313" key="15">
    <source>
        <dbReference type="Proteomes" id="UP000268652"/>
    </source>
</evidence>
<dbReference type="GO" id="GO:0015419">
    <property type="term" value="F:ABC-type sulfate transporter activity"/>
    <property type="evidence" value="ECO:0007669"/>
    <property type="project" value="InterPro"/>
</dbReference>
<dbReference type="PANTHER" id="PTHR30406">
    <property type="entry name" value="SULFATE TRANSPORT SYSTEM PERMEASE PROTEIN"/>
    <property type="match status" value="1"/>
</dbReference>
<evidence type="ECO:0000256" key="9">
    <source>
        <dbReference type="ARBA" id="ARBA00025323"/>
    </source>
</evidence>
<dbReference type="OrthoDB" id="9774448at2"/>
<sequence>MRRRPPLTLAVPALFGVAFLLTPLLGIVADAPWSGLGERLTDPAVTEALRLSLLVSGWALVISLAFGVPLAWLLARTDFRGKTLVRSLVLLPMVLPPTVAGVALLQGLGRRGLLGGPLESLGVRLPFSTAGAVVAAVFVSMPFLVISLEGALSGLEPHYEEAAATMGAGPLTTLRLVTLPMVGPALAAGAALCWARALGEFGATITFAGNLPGATQTLPLKVYLLLQDDPAGATAVSLVLLAVAAAVLIALRGRWLAPGGASPG</sequence>
<organism evidence="13 16">
    <name type="scientific">Streptomyces radicis</name>
    <dbReference type="NCBI Taxonomy" id="1750517"/>
    <lineage>
        <taxon>Bacteria</taxon>
        <taxon>Bacillati</taxon>
        <taxon>Actinomycetota</taxon>
        <taxon>Actinomycetes</taxon>
        <taxon>Kitasatosporales</taxon>
        <taxon>Streptomycetaceae</taxon>
        <taxon>Streptomyces</taxon>
    </lineage>
</organism>
<name>A0A3A9W9I4_9ACTN</name>
<comment type="similarity">
    <text evidence="11">Belongs to the binding-protein-dependent transport system permease family. CysTW subfamily.</text>
</comment>
<comment type="subcellular location">
    <subcellularLocation>
        <location evidence="10">Cell membrane</location>
        <topology evidence="10">Multi-pass membrane protein</topology>
    </subcellularLocation>
    <subcellularLocation>
        <location evidence="1">Membrane</location>
        <topology evidence="1">Multi-pass membrane protein</topology>
    </subcellularLocation>
</comment>
<evidence type="ECO:0000313" key="14">
    <source>
        <dbReference type="EMBL" id="RKN22796.1"/>
    </source>
</evidence>
<evidence type="ECO:0000256" key="11">
    <source>
        <dbReference type="RuleBase" id="RU365097"/>
    </source>
</evidence>
<evidence type="ECO:0000256" key="1">
    <source>
        <dbReference type="ARBA" id="ARBA00004141"/>
    </source>
</evidence>
<dbReference type="InterPro" id="IPR005667">
    <property type="entry name" value="Sulph_transpt2"/>
</dbReference>
<feature type="domain" description="ABC transmembrane type-1" evidence="12">
    <location>
        <begin position="49"/>
        <end position="249"/>
    </location>
</feature>
<dbReference type="SUPFAM" id="SSF161098">
    <property type="entry name" value="MetI-like"/>
    <property type="match status" value="1"/>
</dbReference>
<evidence type="ECO:0000256" key="7">
    <source>
        <dbReference type="ARBA" id="ARBA00023032"/>
    </source>
</evidence>
<dbReference type="Pfam" id="PF00528">
    <property type="entry name" value="BPD_transp_1"/>
    <property type="match status" value="1"/>
</dbReference>
<keyword evidence="8 10" id="KW-0472">Membrane</keyword>
<feature type="transmembrane region" description="Helical" evidence="10">
    <location>
        <begin position="231"/>
        <end position="251"/>
    </location>
</feature>
<dbReference type="RefSeq" id="WP_120697511.1">
    <property type="nucleotide sequence ID" value="NZ_RBDX01000009.1"/>
</dbReference>
<keyword evidence="7" id="KW-0764">Sulfate transport</keyword>
<keyword evidence="3 10" id="KW-0813">Transport</keyword>
<dbReference type="PROSITE" id="PS50928">
    <property type="entry name" value="ABC_TM1"/>
    <property type="match status" value="1"/>
</dbReference>
<keyword evidence="6 10" id="KW-1133">Transmembrane helix</keyword>
<comment type="caution">
    <text evidence="13">The sequence shown here is derived from an EMBL/GenBank/DDBJ whole genome shotgun (WGS) entry which is preliminary data.</text>
</comment>
<dbReference type="GO" id="GO:0015098">
    <property type="term" value="F:molybdate ion transmembrane transporter activity"/>
    <property type="evidence" value="ECO:0007669"/>
    <property type="project" value="UniProtKB-UniRule"/>
</dbReference>
<keyword evidence="15" id="KW-1185">Reference proteome</keyword>
<evidence type="ECO:0000256" key="6">
    <source>
        <dbReference type="ARBA" id="ARBA00022989"/>
    </source>
</evidence>
<feature type="transmembrane region" description="Helical" evidence="10">
    <location>
        <begin position="176"/>
        <end position="197"/>
    </location>
</feature>